<accession>A0AAN6XXB7</accession>
<dbReference type="PROSITE" id="PS50088">
    <property type="entry name" value="ANK_REPEAT"/>
    <property type="match status" value="3"/>
</dbReference>
<gene>
    <name evidence="6" type="ORF">QBC37DRAFT_443994</name>
</gene>
<feature type="repeat" description="ANK" evidence="3">
    <location>
        <begin position="344"/>
        <end position="373"/>
    </location>
</feature>
<dbReference type="SUPFAM" id="SSF48403">
    <property type="entry name" value="Ankyrin repeat"/>
    <property type="match status" value="1"/>
</dbReference>
<dbReference type="PROSITE" id="PS50297">
    <property type="entry name" value="ANK_REP_REGION"/>
    <property type="match status" value="3"/>
</dbReference>
<organism evidence="6 7">
    <name type="scientific">Rhypophila decipiens</name>
    <dbReference type="NCBI Taxonomy" id="261697"/>
    <lineage>
        <taxon>Eukaryota</taxon>
        <taxon>Fungi</taxon>
        <taxon>Dikarya</taxon>
        <taxon>Ascomycota</taxon>
        <taxon>Pezizomycotina</taxon>
        <taxon>Sordariomycetes</taxon>
        <taxon>Sordariomycetidae</taxon>
        <taxon>Sordariales</taxon>
        <taxon>Naviculisporaceae</taxon>
        <taxon>Rhypophila</taxon>
    </lineage>
</organism>
<dbReference type="Proteomes" id="UP001301769">
    <property type="component" value="Unassembled WGS sequence"/>
</dbReference>
<feature type="repeat" description="ANK" evidence="3">
    <location>
        <begin position="311"/>
        <end position="343"/>
    </location>
</feature>
<feature type="compositionally biased region" description="Low complexity" evidence="4">
    <location>
        <begin position="39"/>
        <end position="61"/>
    </location>
</feature>
<dbReference type="AlphaFoldDB" id="A0AAN6XXB7"/>
<keyword evidence="7" id="KW-1185">Reference proteome</keyword>
<dbReference type="EMBL" id="MU858248">
    <property type="protein sequence ID" value="KAK4208350.1"/>
    <property type="molecule type" value="Genomic_DNA"/>
</dbReference>
<evidence type="ECO:0000256" key="3">
    <source>
        <dbReference type="PROSITE-ProRule" id="PRU00023"/>
    </source>
</evidence>
<dbReference type="InterPro" id="IPR004330">
    <property type="entry name" value="FAR1_DNA_bnd_dom"/>
</dbReference>
<sequence length="373" mass="41652">MKLQEQKLEKQNAYEKAQAAATMASRRSRKVRQETLNKQAAAQGQAPQQQQQQQPNTNQGQPITIPDDDVHMQEGGEGSGEDEDEDSLPEEEGPWIAPLAQPILPLRLPSVRPTLLLGPYETREECHRAAQDYAIKQGFVLVMRGCHRGKNAEGKYGPGGEVVRVDLKCSLGGTCTNRGKGLRRRKTNRLGCPAKFKLMRRISNANKWFIELICEEHNHDLDPNNMELNASYRRWKRKEEGKTGRESYKERYALLKKQKEAVPVPEPQLHQIGLQTEAPTGPIHLAALKGQYKILEILLSNGGDLNAKDAYGRTPLHCAVEGQKMDCVTLLVDRGADVRVLNNKGVSALHMAVEKGMEDAVVMFIEKGADPNR</sequence>
<feature type="domain" description="FAR1" evidence="5">
    <location>
        <begin position="131"/>
        <end position="222"/>
    </location>
</feature>
<dbReference type="Pfam" id="PF12796">
    <property type="entry name" value="Ank_2"/>
    <property type="match status" value="1"/>
</dbReference>
<evidence type="ECO:0000313" key="7">
    <source>
        <dbReference type="Proteomes" id="UP001301769"/>
    </source>
</evidence>
<keyword evidence="1" id="KW-0677">Repeat</keyword>
<keyword evidence="2 3" id="KW-0040">ANK repeat</keyword>
<proteinExistence type="predicted"/>
<dbReference type="PANTHER" id="PTHR24171">
    <property type="entry name" value="ANKYRIN REPEAT DOMAIN-CONTAINING PROTEIN 39-RELATED"/>
    <property type="match status" value="1"/>
</dbReference>
<name>A0AAN6XXB7_9PEZI</name>
<evidence type="ECO:0000256" key="4">
    <source>
        <dbReference type="SAM" id="MobiDB-lite"/>
    </source>
</evidence>
<evidence type="ECO:0000259" key="5">
    <source>
        <dbReference type="Pfam" id="PF03101"/>
    </source>
</evidence>
<feature type="repeat" description="ANK" evidence="3">
    <location>
        <begin position="282"/>
        <end position="310"/>
    </location>
</feature>
<comment type="caution">
    <text evidence="6">The sequence shown here is derived from an EMBL/GenBank/DDBJ whole genome shotgun (WGS) entry which is preliminary data.</text>
</comment>
<dbReference type="InterPro" id="IPR002110">
    <property type="entry name" value="Ankyrin_rpt"/>
</dbReference>
<evidence type="ECO:0000313" key="6">
    <source>
        <dbReference type="EMBL" id="KAK4208350.1"/>
    </source>
</evidence>
<dbReference type="Gene3D" id="1.25.40.20">
    <property type="entry name" value="Ankyrin repeat-containing domain"/>
    <property type="match status" value="2"/>
</dbReference>
<feature type="region of interest" description="Disordered" evidence="4">
    <location>
        <begin position="1"/>
        <end position="92"/>
    </location>
</feature>
<evidence type="ECO:0000256" key="1">
    <source>
        <dbReference type="ARBA" id="ARBA00022737"/>
    </source>
</evidence>
<evidence type="ECO:0000256" key="2">
    <source>
        <dbReference type="ARBA" id="ARBA00023043"/>
    </source>
</evidence>
<dbReference type="Pfam" id="PF03101">
    <property type="entry name" value="FAR1"/>
    <property type="match status" value="1"/>
</dbReference>
<dbReference type="SMART" id="SM00248">
    <property type="entry name" value="ANK"/>
    <property type="match status" value="3"/>
</dbReference>
<feature type="compositionally biased region" description="Acidic residues" evidence="4">
    <location>
        <begin position="79"/>
        <end position="92"/>
    </location>
</feature>
<feature type="compositionally biased region" description="Basic and acidic residues" evidence="4">
    <location>
        <begin position="1"/>
        <end position="13"/>
    </location>
</feature>
<protein>
    <submittedName>
        <fullName evidence="6">Ankyrin repeat-containing domain protein</fullName>
    </submittedName>
</protein>
<dbReference type="InterPro" id="IPR036770">
    <property type="entry name" value="Ankyrin_rpt-contain_sf"/>
</dbReference>
<reference evidence="6" key="1">
    <citation type="journal article" date="2023" name="Mol. Phylogenet. Evol.">
        <title>Genome-scale phylogeny and comparative genomics of the fungal order Sordariales.</title>
        <authorList>
            <person name="Hensen N."/>
            <person name="Bonometti L."/>
            <person name="Westerberg I."/>
            <person name="Brannstrom I.O."/>
            <person name="Guillou S."/>
            <person name="Cros-Aarteil S."/>
            <person name="Calhoun S."/>
            <person name="Haridas S."/>
            <person name="Kuo A."/>
            <person name="Mondo S."/>
            <person name="Pangilinan J."/>
            <person name="Riley R."/>
            <person name="LaButti K."/>
            <person name="Andreopoulos B."/>
            <person name="Lipzen A."/>
            <person name="Chen C."/>
            <person name="Yan M."/>
            <person name="Daum C."/>
            <person name="Ng V."/>
            <person name="Clum A."/>
            <person name="Steindorff A."/>
            <person name="Ohm R.A."/>
            <person name="Martin F."/>
            <person name="Silar P."/>
            <person name="Natvig D.O."/>
            <person name="Lalanne C."/>
            <person name="Gautier V."/>
            <person name="Ament-Velasquez S.L."/>
            <person name="Kruys A."/>
            <person name="Hutchinson M.I."/>
            <person name="Powell A.J."/>
            <person name="Barry K."/>
            <person name="Miller A.N."/>
            <person name="Grigoriev I.V."/>
            <person name="Debuchy R."/>
            <person name="Gladieux P."/>
            <person name="Hiltunen Thoren M."/>
            <person name="Johannesson H."/>
        </authorList>
    </citation>
    <scope>NUCLEOTIDE SEQUENCE</scope>
    <source>
        <strain evidence="6">PSN293</strain>
    </source>
</reference>
<reference evidence="6" key="2">
    <citation type="submission" date="2023-05" db="EMBL/GenBank/DDBJ databases">
        <authorList>
            <consortium name="Lawrence Berkeley National Laboratory"/>
            <person name="Steindorff A."/>
            <person name="Hensen N."/>
            <person name="Bonometti L."/>
            <person name="Westerberg I."/>
            <person name="Brannstrom I.O."/>
            <person name="Guillou S."/>
            <person name="Cros-Aarteil S."/>
            <person name="Calhoun S."/>
            <person name="Haridas S."/>
            <person name="Kuo A."/>
            <person name="Mondo S."/>
            <person name="Pangilinan J."/>
            <person name="Riley R."/>
            <person name="Labutti K."/>
            <person name="Andreopoulos B."/>
            <person name="Lipzen A."/>
            <person name="Chen C."/>
            <person name="Yanf M."/>
            <person name="Daum C."/>
            <person name="Ng V."/>
            <person name="Clum A."/>
            <person name="Ohm R."/>
            <person name="Martin F."/>
            <person name="Silar P."/>
            <person name="Natvig D."/>
            <person name="Lalanne C."/>
            <person name="Gautier V."/>
            <person name="Ament-Velasquez S.L."/>
            <person name="Kruys A."/>
            <person name="Hutchinson M.I."/>
            <person name="Powell A.J."/>
            <person name="Barry K."/>
            <person name="Miller A.N."/>
            <person name="Grigoriev I.V."/>
            <person name="Debuchy R."/>
            <person name="Gladieux P."/>
            <person name="Thoren M.H."/>
            <person name="Johannesson H."/>
        </authorList>
    </citation>
    <scope>NUCLEOTIDE SEQUENCE</scope>
    <source>
        <strain evidence="6">PSN293</strain>
    </source>
</reference>